<proteinExistence type="predicted"/>
<dbReference type="Proteomes" id="UP001175000">
    <property type="component" value="Unassembled WGS sequence"/>
</dbReference>
<reference evidence="2" key="1">
    <citation type="submission" date="2023-06" db="EMBL/GenBank/DDBJ databases">
        <title>Genome-scale phylogeny and comparative genomics of the fungal order Sordariales.</title>
        <authorList>
            <consortium name="Lawrence Berkeley National Laboratory"/>
            <person name="Hensen N."/>
            <person name="Bonometti L."/>
            <person name="Westerberg I."/>
            <person name="Brannstrom I.O."/>
            <person name="Guillou S."/>
            <person name="Cros-Aarteil S."/>
            <person name="Calhoun S."/>
            <person name="Haridas S."/>
            <person name="Kuo A."/>
            <person name="Mondo S."/>
            <person name="Pangilinan J."/>
            <person name="Riley R."/>
            <person name="Labutti K."/>
            <person name="Andreopoulos B."/>
            <person name="Lipzen A."/>
            <person name="Chen C."/>
            <person name="Yanf M."/>
            <person name="Daum C."/>
            <person name="Ng V."/>
            <person name="Clum A."/>
            <person name="Steindorff A."/>
            <person name="Ohm R."/>
            <person name="Martin F."/>
            <person name="Silar P."/>
            <person name="Natvig D."/>
            <person name="Lalanne C."/>
            <person name="Gautier V."/>
            <person name="Ament-Velasquez S.L."/>
            <person name="Kruys A."/>
            <person name="Hutchinson M.I."/>
            <person name="Powell A.J."/>
            <person name="Barry K."/>
            <person name="Miller A.N."/>
            <person name="Grigoriev I.V."/>
            <person name="Debuchy R."/>
            <person name="Gladieux P."/>
            <person name="Thoren M.H."/>
            <person name="Johannesson H."/>
        </authorList>
    </citation>
    <scope>NUCLEOTIDE SEQUENCE</scope>
    <source>
        <strain evidence="2">CBS 606.72</strain>
    </source>
</reference>
<dbReference type="PANTHER" id="PTHR17630:SF105">
    <property type="entry name" value="DIENELACTONE HYDROLASE FAMILY PROTEIN (AFU_ORTHOLOGUE AFUA_4G08790)"/>
    <property type="match status" value="1"/>
</dbReference>
<dbReference type="InterPro" id="IPR029058">
    <property type="entry name" value="AB_hydrolase_fold"/>
</dbReference>
<dbReference type="Pfam" id="PF01738">
    <property type="entry name" value="DLH"/>
    <property type="match status" value="1"/>
</dbReference>
<evidence type="ECO:0000313" key="2">
    <source>
        <dbReference type="EMBL" id="KAK0631478.1"/>
    </source>
</evidence>
<evidence type="ECO:0000259" key="1">
    <source>
        <dbReference type="Pfam" id="PF01738"/>
    </source>
</evidence>
<dbReference type="GO" id="GO:0016787">
    <property type="term" value="F:hydrolase activity"/>
    <property type="evidence" value="ECO:0007669"/>
    <property type="project" value="UniProtKB-KW"/>
</dbReference>
<organism evidence="2 3">
    <name type="scientific">Immersiella caudata</name>
    <dbReference type="NCBI Taxonomy" id="314043"/>
    <lineage>
        <taxon>Eukaryota</taxon>
        <taxon>Fungi</taxon>
        <taxon>Dikarya</taxon>
        <taxon>Ascomycota</taxon>
        <taxon>Pezizomycotina</taxon>
        <taxon>Sordariomycetes</taxon>
        <taxon>Sordariomycetidae</taxon>
        <taxon>Sordariales</taxon>
        <taxon>Lasiosphaeriaceae</taxon>
        <taxon>Immersiella</taxon>
    </lineage>
</organism>
<sequence length="298" mass="33036">MACADCFTGTLRGDLTPSGHETTIHSLPTYIASPPDGITPLGIVVILSDAFGYQLLNTRVLADAYARRVPCTVYVPDFMAGHSPPTSFMTRSEYVPPEADFFPVKMAKRAGRMLATVPALGSFLVRNRESVVTPRVQAFMKAVRSSEDPEHPGEGKVPRVGIAGFCWGGGYTVRLTHDREENKVVCADGVERHVVDCAFTAHPTWVDIPADVEAVMRPLSVANGEDDKWMGTEKWEKLKGILARKNEEAGEEVHESVEYKGAKHGFAVRGDRGDPLQRERGERSEDQAVEWFRRYFRV</sequence>
<dbReference type="PANTHER" id="PTHR17630">
    <property type="entry name" value="DIENELACTONE HYDROLASE"/>
    <property type="match status" value="1"/>
</dbReference>
<dbReference type="InterPro" id="IPR002925">
    <property type="entry name" value="Dienelactn_hydro"/>
</dbReference>
<gene>
    <name evidence="2" type="ORF">B0T14DRAFT_490028</name>
</gene>
<comment type="caution">
    <text evidence="2">The sequence shown here is derived from an EMBL/GenBank/DDBJ whole genome shotgun (WGS) entry which is preliminary data.</text>
</comment>
<feature type="domain" description="Dienelactone hydrolase" evidence="1">
    <location>
        <begin position="28"/>
        <end position="295"/>
    </location>
</feature>
<dbReference type="AlphaFoldDB" id="A0AA40CBP5"/>
<protein>
    <submittedName>
        <fullName evidence="2">Alpha/Beta hydrolase protein</fullName>
    </submittedName>
</protein>
<dbReference type="SUPFAM" id="SSF53474">
    <property type="entry name" value="alpha/beta-Hydrolases"/>
    <property type="match status" value="1"/>
</dbReference>
<keyword evidence="3" id="KW-1185">Reference proteome</keyword>
<dbReference type="Gene3D" id="3.40.50.1820">
    <property type="entry name" value="alpha/beta hydrolase"/>
    <property type="match status" value="1"/>
</dbReference>
<accession>A0AA40CBP5</accession>
<keyword evidence="2" id="KW-0378">Hydrolase</keyword>
<name>A0AA40CBP5_9PEZI</name>
<evidence type="ECO:0000313" key="3">
    <source>
        <dbReference type="Proteomes" id="UP001175000"/>
    </source>
</evidence>
<dbReference type="EMBL" id="JAULSU010000001">
    <property type="protein sequence ID" value="KAK0631478.1"/>
    <property type="molecule type" value="Genomic_DNA"/>
</dbReference>